<reference evidence="1 2" key="1">
    <citation type="submission" date="2019-03" db="EMBL/GenBank/DDBJ databases">
        <title>Genomic Encyclopedia of Archaeal and Bacterial Type Strains, Phase II (KMG-II): from individual species to whole genera.</title>
        <authorList>
            <person name="Goeker M."/>
        </authorList>
    </citation>
    <scope>NUCLEOTIDE SEQUENCE [LARGE SCALE GENOMIC DNA]</scope>
    <source>
        <strain evidence="1 2">RL-C</strain>
    </source>
</reference>
<dbReference type="InterPro" id="IPR027417">
    <property type="entry name" value="P-loop_NTPase"/>
</dbReference>
<organism evidence="1 2">
    <name type="scientific">Acetobacteroides hydrogenigenes</name>
    <dbReference type="NCBI Taxonomy" id="979970"/>
    <lineage>
        <taxon>Bacteria</taxon>
        <taxon>Pseudomonadati</taxon>
        <taxon>Bacteroidota</taxon>
        <taxon>Bacteroidia</taxon>
        <taxon>Bacteroidales</taxon>
        <taxon>Rikenellaceae</taxon>
        <taxon>Acetobacteroides</taxon>
    </lineage>
</organism>
<evidence type="ECO:0000313" key="2">
    <source>
        <dbReference type="Proteomes" id="UP000294830"/>
    </source>
</evidence>
<keyword evidence="2" id="KW-1185">Reference proteome</keyword>
<sequence length="215" mass="24282">MLSDGRNSRLEVKQVLNDLFSRSRKGEIVGLAGGDGREKKSLFGPTFGSLQADRRFVKVGDSPLVRIFNSKMRVACLPQTSFFQRNIKVSRMLTLVCGAKMAAQAAESSFVKPLLESKGYQLTDGQRRFLEIVMLVYLNVHLVLLEDPLVGIDPQYRDELKRIIEEQSKEKCFFVSGEYGGMADILTKEMWITERFAQESFGTSMIQLWGNSLVL</sequence>
<evidence type="ECO:0008006" key="3">
    <source>
        <dbReference type="Google" id="ProtNLM"/>
    </source>
</evidence>
<evidence type="ECO:0000313" key="1">
    <source>
        <dbReference type="EMBL" id="TCN62129.1"/>
    </source>
</evidence>
<proteinExistence type="predicted"/>
<dbReference type="Proteomes" id="UP000294830">
    <property type="component" value="Unassembled WGS sequence"/>
</dbReference>
<protein>
    <recommendedName>
        <fullName evidence="3">ABC transporter domain-containing protein</fullName>
    </recommendedName>
</protein>
<dbReference type="EMBL" id="SLWB01000020">
    <property type="protein sequence ID" value="TCN62129.1"/>
    <property type="molecule type" value="Genomic_DNA"/>
</dbReference>
<dbReference type="SUPFAM" id="SSF52540">
    <property type="entry name" value="P-loop containing nucleoside triphosphate hydrolases"/>
    <property type="match status" value="1"/>
</dbReference>
<accession>A0A4R2EDT0</accession>
<dbReference type="AlphaFoldDB" id="A0A4R2EDT0"/>
<name>A0A4R2EDT0_9BACT</name>
<comment type="caution">
    <text evidence="1">The sequence shown here is derived from an EMBL/GenBank/DDBJ whole genome shotgun (WGS) entry which is preliminary data.</text>
</comment>
<gene>
    <name evidence="1" type="ORF">CLV25_12042</name>
</gene>
<dbReference type="Gene3D" id="3.40.50.300">
    <property type="entry name" value="P-loop containing nucleotide triphosphate hydrolases"/>
    <property type="match status" value="1"/>
</dbReference>